<reference evidence="2" key="1">
    <citation type="submission" date="2022-12" db="EMBL/GenBank/DDBJ databases">
        <title>Reference genome sequencing for broad-spectrum identification of bacterial and archaeal isolates by mass spectrometry.</title>
        <authorList>
            <person name="Sekiguchi Y."/>
            <person name="Tourlousse D.M."/>
        </authorList>
    </citation>
    <scope>NUCLEOTIDE SEQUENCE</scope>
    <source>
        <strain evidence="2">10succ1</strain>
    </source>
</reference>
<comment type="caution">
    <text evidence="2">The sequence shown here is derived from an EMBL/GenBank/DDBJ whole genome shotgun (WGS) entry which is preliminary data.</text>
</comment>
<sequence>MIKRIVIPPYDQYDLSTFVITNDLVHIGHFGGYGTKEGTLLTTIEEQMEQTLKYLEESLKEIDMSLQNIVKLTVILKNIEDFHGMHSIWEKNFDKDQYPVRTVITSDFVSDKCLVQVEGTACYK</sequence>
<comment type="similarity">
    <text evidence="1">Belongs to the RutC family.</text>
</comment>
<organism evidence="2 3">
    <name type="scientific">Propionigenium maris DSM 9537</name>
    <dbReference type="NCBI Taxonomy" id="1123000"/>
    <lineage>
        <taxon>Bacteria</taxon>
        <taxon>Fusobacteriati</taxon>
        <taxon>Fusobacteriota</taxon>
        <taxon>Fusobacteriia</taxon>
        <taxon>Fusobacteriales</taxon>
        <taxon>Fusobacteriaceae</taxon>
        <taxon>Propionigenium</taxon>
    </lineage>
</organism>
<dbReference type="InterPro" id="IPR035959">
    <property type="entry name" value="RutC-like_sf"/>
</dbReference>
<dbReference type="RefSeq" id="WP_281832198.1">
    <property type="nucleotide sequence ID" value="NZ_BSDY01000001.1"/>
</dbReference>
<dbReference type="GO" id="GO:0005829">
    <property type="term" value="C:cytosol"/>
    <property type="evidence" value="ECO:0007669"/>
    <property type="project" value="TreeGrafter"/>
</dbReference>
<dbReference type="AlphaFoldDB" id="A0A9W6LLM6"/>
<evidence type="ECO:0000256" key="1">
    <source>
        <dbReference type="ARBA" id="ARBA00010552"/>
    </source>
</evidence>
<dbReference type="Gene3D" id="3.30.1330.40">
    <property type="entry name" value="RutC-like"/>
    <property type="match status" value="1"/>
</dbReference>
<dbReference type="InterPro" id="IPR006175">
    <property type="entry name" value="YjgF/YER057c/UK114"/>
</dbReference>
<dbReference type="PANTHER" id="PTHR11803:SF58">
    <property type="entry name" value="PROTEIN HMF1-RELATED"/>
    <property type="match status" value="1"/>
</dbReference>
<dbReference type="SUPFAM" id="SSF55298">
    <property type="entry name" value="YjgF-like"/>
    <property type="match status" value="1"/>
</dbReference>
<evidence type="ECO:0008006" key="4">
    <source>
        <dbReference type="Google" id="ProtNLM"/>
    </source>
</evidence>
<dbReference type="PANTHER" id="PTHR11803">
    <property type="entry name" value="2-IMINOBUTANOATE/2-IMINOPROPANOATE DEAMINASE RIDA"/>
    <property type="match status" value="1"/>
</dbReference>
<proteinExistence type="inferred from homology"/>
<dbReference type="EMBL" id="BSDY01000001">
    <property type="protein sequence ID" value="GLI54528.1"/>
    <property type="molecule type" value="Genomic_DNA"/>
</dbReference>
<dbReference type="GO" id="GO:0019239">
    <property type="term" value="F:deaminase activity"/>
    <property type="evidence" value="ECO:0007669"/>
    <property type="project" value="TreeGrafter"/>
</dbReference>
<dbReference type="Proteomes" id="UP001144471">
    <property type="component" value="Unassembled WGS sequence"/>
</dbReference>
<protein>
    <recommendedName>
        <fullName evidence="4">Enamine deaminase RidA, house cleaning of reactive enamine intermediates, YjgF/YER057c/UK114 family</fullName>
    </recommendedName>
</protein>
<keyword evidence="3" id="KW-1185">Reference proteome</keyword>
<gene>
    <name evidence="2" type="ORF">PM10SUCC1_00430</name>
</gene>
<dbReference type="CDD" id="cd00448">
    <property type="entry name" value="YjgF_YER057c_UK114_family"/>
    <property type="match status" value="1"/>
</dbReference>
<dbReference type="Pfam" id="PF01042">
    <property type="entry name" value="Ribonuc_L-PSP"/>
    <property type="match status" value="1"/>
</dbReference>
<evidence type="ECO:0000313" key="3">
    <source>
        <dbReference type="Proteomes" id="UP001144471"/>
    </source>
</evidence>
<accession>A0A9W6LLM6</accession>
<name>A0A9W6LLM6_9FUSO</name>
<evidence type="ECO:0000313" key="2">
    <source>
        <dbReference type="EMBL" id="GLI54528.1"/>
    </source>
</evidence>